<keyword evidence="3" id="KW-1185">Reference proteome</keyword>
<proteinExistence type="predicted"/>
<name>A0A167GLG7_9GAMM</name>
<sequence>MEQGPQHQAGIIPERRARRYRCGPRSCAGLRFARRRPRIRRPGASPAAAAKGQRSRSGRRETRRAGCVRWTRNVRGASTGRAGVTRASRAVGCGCA</sequence>
<feature type="compositionally biased region" description="Basic residues" evidence="1">
    <location>
        <begin position="32"/>
        <end position="41"/>
    </location>
</feature>
<dbReference type="AlphaFoldDB" id="A0A167GLG7"/>
<dbReference type="EMBL" id="CP015249">
    <property type="protein sequence ID" value="ANB16694.1"/>
    <property type="molecule type" value="Genomic_DNA"/>
</dbReference>
<dbReference type="KEGG" id="dko:I596_658"/>
<organism evidence="2 3">
    <name type="scientific">Dokdonella koreensis DS-123</name>
    <dbReference type="NCBI Taxonomy" id="1300342"/>
    <lineage>
        <taxon>Bacteria</taxon>
        <taxon>Pseudomonadati</taxon>
        <taxon>Pseudomonadota</taxon>
        <taxon>Gammaproteobacteria</taxon>
        <taxon>Lysobacterales</taxon>
        <taxon>Rhodanobacteraceae</taxon>
        <taxon>Dokdonella</taxon>
    </lineage>
</organism>
<feature type="compositionally biased region" description="Low complexity" evidence="1">
    <location>
        <begin position="42"/>
        <end position="52"/>
    </location>
</feature>
<evidence type="ECO:0000256" key="1">
    <source>
        <dbReference type="SAM" id="MobiDB-lite"/>
    </source>
</evidence>
<gene>
    <name evidence="2" type="ORF">I596_658</name>
</gene>
<reference evidence="2 3" key="1">
    <citation type="submission" date="2016-04" db="EMBL/GenBank/DDBJ databases">
        <title>Complete genome sequence of Dokdonella koreensis DS-123T.</title>
        <authorList>
            <person name="Kim J.F."/>
            <person name="Lee H."/>
            <person name="Kwak M.-J."/>
        </authorList>
    </citation>
    <scope>NUCLEOTIDE SEQUENCE [LARGE SCALE GENOMIC DNA]</scope>
    <source>
        <strain evidence="2 3">DS-123</strain>
    </source>
</reference>
<protein>
    <submittedName>
        <fullName evidence="2">Uncharacterized protein</fullName>
    </submittedName>
</protein>
<accession>A0A167GLG7</accession>
<evidence type="ECO:0000313" key="3">
    <source>
        <dbReference type="Proteomes" id="UP000076830"/>
    </source>
</evidence>
<evidence type="ECO:0000313" key="2">
    <source>
        <dbReference type="EMBL" id="ANB16694.1"/>
    </source>
</evidence>
<dbReference type="Proteomes" id="UP000076830">
    <property type="component" value="Chromosome"/>
</dbReference>
<feature type="region of interest" description="Disordered" evidence="1">
    <location>
        <begin position="32"/>
        <end position="66"/>
    </location>
</feature>